<proteinExistence type="inferred from homology"/>
<dbReference type="InterPro" id="IPR007474">
    <property type="entry name" value="ApaG_domain"/>
</dbReference>
<evidence type="ECO:0000313" key="4">
    <source>
        <dbReference type="EMBL" id="OOG24770.1"/>
    </source>
</evidence>
<dbReference type="GO" id="GO:0070987">
    <property type="term" value="P:error-free translesion synthesis"/>
    <property type="evidence" value="ECO:0007669"/>
    <property type="project" value="TreeGrafter"/>
</dbReference>
<feature type="domain" description="ApaG" evidence="3">
    <location>
        <begin position="8"/>
        <end position="132"/>
    </location>
</feature>
<evidence type="ECO:0000313" key="5">
    <source>
        <dbReference type="Proteomes" id="UP000189462"/>
    </source>
</evidence>
<dbReference type="STRING" id="108003.B1C78_08055"/>
<dbReference type="Gene3D" id="2.60.40.1470">
    <property type="entry name" value="ApaG domain"/>
    <property type="match status" value="1"/>
</dbReference>
<dbReference type="EMBL" id="MVBK01000044">
    <property type="protein sequence ID" value="OOG24770.1"/>
    <property type="molecule type" value="Genomic_DNA"/>
</dbReference>
<dbReference type="RefSeq" id="WP_077278639.1">
    <property type="nucleotide sequence ID" value="NZ_MVBK01000044.1"/>
</dbReference>
<gene>
    <name evidence="2" type="primary">apaG</name>
    <name evidence="4" type="ORF">B1C78_08055</name>
</gene>
<name>A0A1V3NI87_9GAMM</name>
<dbReference type="PANTHER" id="PTHR14289">
    <property type="entry name" value="F-BOX ONLY PROTEIN 3"/>
    <property type="match status" value="1"/>
</dbReference>
<dbReference type="InterPro" id="IPR036767">
    <property type="entry name" value="ApaG_sf"/>
</dbReference>
<protein>
    <recommendedName>
        <fullName evidence="1 2">Protein ApaG</fullName>
    </recommendedName>
</protein>
<dbReference type="NCBIfam" id="NF003967">
    <property type="entry name" value="PRK05461.1"/>
    <property type="match status" value="1"/>
</dbReference>
<comment type="caution">
    <text evidence="4">The sequence shown here is derived from an EMBL/GenBank/DDBJ whole genome shotgun (WGS) entry which is preliminary data.</text>
</comment>
<dbReference type="PROSITE" id="PS51087">
    <property type="entry name" value="APAG"/>
    <property type="match status" value="1"/>
</dbReference>
<evidence type="ECO:0000256" key="2">
    <source>
        <dbReference type="HAMAP-Rule" id="MF_00791"/>
    </source>
</evidence>
<evidence type="ECO:0000256" key="1">
    <source>
        <dbReference type="ARBA" id="ARBA00017693"/>
    </source>
</evidence>
<dbReference type="Proteomes" id="UP000189462">
    <property type="component" value="Unassembled WGS sequence"/>
</dbReference>
<dbReference type="Pfam" id="PF04379">
    <property type="entry name" value="DUF525"/>
    <property type="match status" value="1"/>
</dbReference>
<dbReference type="InterPro" id="IPR023065">
    <property type="entry name" value="Uncharacterised_ApaG"/>
</dbReference>
<dbReference type="PANTHER" id="PTHR14289:SF16">
    <property type="entry name" value="POLYMERASE DELTA-INTERACTING PROTEIN 2"/>
    <property type="match status" value="1"/>
</dbReference>
<sequence>MTDNTHSHSEDHDIRVDVETAYVPEQSDPDQSRYVFAYTVTIRNEGRVPAKLLTRHWVINDSNGKVQEVRGEGVVGEQPHLKPGEGFQYTSGTMIETPVGTMQGSYQMRGDDGVDFDAEIPPFMLSMPRVLH</sequence>
<dbReference type="SUPFAM" id="SSF110069">
    <property type="entry name" value="ApaG-like"/>
    <property type="match status" value="1"/>
</dbReference>
<dbReference type="HAMAP" id="MF_00791">
    <property type="entry name" value="ApaG"/>
    <property type="match status" value="1"/>
</dbReference>
<dbReference type="AlphaFoldDB" id="A0A1V3NI87"/>
<organism evidence="4 5">
    <name type="scientific">Thioalkalivibrio denitrificans</name>
    <dbReference type="NCBI Taxonomy" id="108003"/>
    <lineage>
        <taxon>Bacteria</taxon>
        <taxon>Pseudomonadati</taxon>
        <taxon>Pseudomonadota</taxon>
        <taxon>Gammaproteobacteria</taxon>
        <taxon>Chromatiales</taxon>
        <taxon>Ectothiorhodospiraceae</taxon>
        <taxon>Thioalkalivibrio</taxon>
    </lineage>
</organism>
<reference evidence="4 5" key="1">
    <citation type="submission" date="2017-02" db="EMBL/GenBank/DDBJ databases">
        <title>Genomic diversity within the haloalkaliphilic genus Thioalkalivibrio.</title>
        <authorList>
            <person name="Ahn A.-C."/>
            <person name="Meier-Kolthoff J."/>
            <person name="Overmars L."/>
            <person name="Richter M."/>
            <person name="Woyke T."/>
            <person name="Sorokin D.Y."/>
            <person name="Muyzer G."/>
        </authorList>
    </citation>
    <scope>NUCLEOTIDE SEQUENCE [LARGE SCALE GENOMIC DNA]</scope>
    <source>
        <strain evidence="4 5">ALJD</strain>
    </source>
</reference>
<keyword evidence="5" id="KW-1185">Reference proteome</keyword>
<evidence type="ECO:0000259" key="3">
    <source>
        <dbReference type="PROSITE" id="PS51087"/>
    </source>
</evidence>
<accession>A0A1V3NI87</accession>